<feature type="region of interest" description="Disordered" evidence="1">
    <location>
        <begin position="66"/>
        <end position="121"/>
    </location>
</feature>
<proteinExistence type="predicted"/>
<name>A0A6J4KAP9_9ACTN</name>
<organism evidence="2">
    <name type="scientific">uncultured Friedmanniella sp</name>
    <dbReference type="NCBI Taxonomy" id="335381"/>
    <lineage>
        <taxon>Bacteria</taxon>
        <taxon>Bacillati</taxon>
        <taxon>Actinomycetota</taxon>
        <taxon>Actinomycetes</taxon>
        <taxon>Propionibacteriales</taxon>
        <taxon>Nocardioidaceae</taxon>
        <taxon>Friedmanniella</taxon>
        <taxon>environmental samples</taxon>
    </lineage>
</organism>
<gene>
    <name evidence="2" type="ORF">AVDCRST_MAG61-984</name>
</gene>
<feature type="region of interest" description="Disordered" evidence="1">
    <location>
        <begin position="23"/>
        <end position="42"/>
    </location>
</feature>
<dbReference type="EMBL" id="CADCTT010000144">
    <property type="protein sequence ID" value="CAA9300602.1"/>
    <property type="molecule type" value="Genomic_DNA"/>
</dbReference>
<evidence type="ECO:0000256" key="1">
    <source>
        <dbReference type="SAM" id="MobiDB-lite"/>
    </source>
</evidence>
<feature type="non-terminal residue" evidence="2">
    <location>
        <position position="121"/>
    </location>
</feature>
<dbReference type="AlphaFoldDB" id="A0A6J4KAP9"/>
<protein>
    <submittedName>
        <fullName evidence="2">Uncharacterized protein</fullName>
    </submittedName>
</protein>
<sequence>GEPDPEAPHRGLEARCPPACYPAGLPERLADPRGGGAASCGPARLAGRAAEERALSARCGRAEARDLQGGAGAQRGLGQPGRRADRRAAGRPAAVAAQGAPNLCRDRCREGTGQGPPAAPL</sequence>
<accession>A0A6J4KAP9</accession>
<feature type="compositionally biased region" description="Gly residues" evidence="1">
    <location>
        <begin position="69"/>
        <end position="79"/>
    </location>
</feature>
<feature type="non-terminal residue" evidence="2">
    <location>
        <position position="1"/>
    </location>
</feature>
<feature type="compositionally biased region" description="Low complexity" evidence="1">
    <location>
        <begin position="90"/>
        <end position="101"/>
    </location>
</feature>
<reference evidence="2" key="1">
    <citation type="submission" date="2020-02" db="EMBL/GenBank/DDBJ databases">
        <authorList>
            <person name="Meier V. D."/>
        </authorList>
    </citation>
    <scope>NUCLEOTIDE SEQUENCE</scope>
    <source>
        <strain evidence="2">AVDCRST_MAG61</strain>
    </source>
</reference>
<evidence type="ECO:0000313" key="2">
    <source>
        <dbReference type="EMBL" id="CAA9300602.1"/>
    </source>
</evidence>